<evidence type="ECO:0000256" key="1">
    <source>
        <dbReference type="SAM" id="SignalP"/>
    </source>
</evidence>
<organism evidence="2 3">
    <name type="scientific">Pseudomonas fluorescens</name>
    <dbReference type="NCBI Taxonomy" id="294"/>
    <lineage>
        <taxon>Bacteria</taxon>
        <taxon>Pseudomonadati</taxon>
        <taxon>Pseudomonadota</taxon>
        <taxon>Gammaproteobacteria</taxon>
        <taxon>Pseudomonadales</taxon>
        <taxon>Pseudomonadaceae</taxon>
        <taxon>Pseudomonas</taxon>
    </lineage>
</organism>
<dbReference type="EMBL" id="CABVHQ010000069">
    <property type="protein sequence ID" value="VVO30566.1"/>
    <property type="molecule type" value="Genomic_DNA"/>
</dbReference>
<name>A0A5E7EUU6_PSEFL</name>
<gene>
    <name evidence="2" type="ORF">PS691_04908</name>
</gene>
<proteinExistence type="predicted"/>
<dbReference type="PROSITE" id="PS51257">
    <property type="entry name" value="PROKAR_LIPOPROTEIN"/>
    <property type="match status" value="1"/>
</dbReference>
<sequence precursor="true">MNLKILSYTVIALVLSGCVSSGGAPTKPVPPSAKALNDAQIRSALIGNKLNNVQKPTSMSFNADGTEIFQRSGAKPQTLYWTVNDGVLCFAATGLRTVCYRVKAHNKDYWFVEPDSGEPLYQYTLTPQ</sequence>
<evidence type="ECO:0000313" key="3">
    <source>
        <dbReference type="Proteomes" id="UP000337909"/>
    </source>
</evidence>
<feature type="chain" id="PRO_5022817533" description="Lipoprotein" evidence="1">
    <location>
        <begin position="22"/>
        <end position="128"/>
    </location>
</feature>
<evidence type="ECO:0000313" key="2">
    <source>
        <dbReference type="EMBL" id="VVO30566.1"/>
    </source>
</evidence>
<dbReference type="Proteomes" id="UP000337909">
    <property type="component" value="Unassembled WGS sequence"/>
</dbReference>
<accession>A0A5E7EUU6</accession>
<dbReference type="OrthoDB" id="6878101at2"/>
<reference evidence="2 3" key="1">
    <citation type="submission" date="2019-09" db="EMBL/GenBank/DDBJ databases">
        <authorList>
            <person name="Chandra G."/>
            <person name="Truman W A."/>
        </authorList>
    </citation>
    <scope>NUCLEOTIDE SEQUENCE [LARGE SCALE GENOMIC DNA]</scope>
    <source>
        <strain evidence="2">PS691</strain>
    </source>
</reference>
<feature type="signal peptide" evidence="1">
    <location>
        <begin position="1"/>
        <end position="21"/>
    </location>
</feature>
<dbReference type="RefSeq" id="WP_150644735.1">
    <property type="nucleotide sequence ID" value="NZ_CABVHQ010000069.1"/>
</dbReference>
<keyword evidence="1" id="KW-0732">Signal</keyword>
<dbReference type="AlphaFoldDB" id="A0A5E7EUU6"/>
<evidence type="ECO:0008006" key="4">
    <source>
        <dbReference type="Google" id="ProtNLM"/>
    </source>
</evidence>
<protein>
    <recommendedName>
        <fullName evidence="4">Lipoprotein</fullName>
    </recommendedName>
</protein>